<evidence type="ECO:0000256" key="3">
    <source>
        <dbReference type="ARBA" id="ARBA00022741"/>
    </source>
</evidence>
<sequence length="217" mass="24106">MVDYSSVRSLLLGLFAGFITYQGLNLYRNLGDVWLNFQSTCAIIKPNAVAKGNVGAILQRIDDEGYQIILKKQGTLSQEMAAKFYEEHETQPFFQDLVDFMSSGPSVVLELQKKNSVSEWRKLIGPTDPAEARKVEINSLRALFGDDVTKNGFHGSATAEDAARELGLLLGSAGRKLKSVDRRYHNLEVQRKLQEQDKETVAKSTAEPEIPTAKGEL</sequence>
<keyword evidence="5" id="KW-0067">ATP-binding</keyword>
<feature type="binding site" evidence="6">
    <location>
        <position position="151"/>
    </location>
    <ligand>
        <name>ATP</name>
        <dbReference type="ChEBI" id="CHEBI:30616"/>
    </ligand>
</feature>
<feature type="binding site" evidence="6">
    <location>
        <position position="93"/>
    </location>
    <ligand>
        <name>ATP</name>
        <dbReference type="ChEBI" id="CHEBI:30616"/>
    </ligand>
</feature>
<dbReference type="GO" id="GO:0006228">
    <property type="term" value="P:UTP biosynthetic process"/>
    <property type="evidence" value="ECO:0007669"/>
    <property type="project" value="InterPro"/>
</dbReference>
<gene>
    <name evidence="10" type="ORF">SARC_02840</name>
</gene>
<dbReference type="PRINTS" id="PR01243">
    <property type="entry name" value="NUCDPKINASE"/>
</dbReference>
<keyword evidence="11" id="KW-1185">Reference proteome</keyword>
<dbReference type="GeneID" id="25903344"/>
<dbReference type="Pfam" id="PF00334">
    <property type="entry name" value="NDK"/>
    <property type="match status" value="1"/>
</dbReference>
<dbReference type="InterPro" id="IPR036850">
    <property type="entry name" value="NDK-like_dom_sf"/>
</dbReference>
<protein>
    <recommendedName>
        <fullName evidence="9">Nucleoside diphosphate kinase-like domain-containing protein</fullName>
    </recommendedName>
</protein>
<evidence type="ECO:0000256" key="2">
    <source>
        <dbReference type="ARBA" id="ARBA00022679"/>
    </source>
</evidence>
<dbReference type="SMART" id="SM00562">
    <property type="entry name" value="NDK"/>
    <property type="match status" value="1"/>
</dbReference>
<dbReference type="GO" id="GO:0004550">
    <property type="term" value="F:nucleoside diphosphate kinase activity"/>
    <property type="evidence" value="ECO:0007669"/>
    <property type="project" value="InterPro"/>
</dbReference>
<dbReference type="eggNOG" id="KOG0888">
    <property type="taxonomic scope" value="Eukaryota"/>
</dbReference>
<dbReference type="InterPro" id="IPR034907">
    <property type="entry name" value="NDK-like_dom"/>
</dbReference>
<name>A0A0L0G7Q1_9EUKA</name>
<dbReference type="RefSeq" id="XP_014158851.1">
    <property type="nucleotide sequence ID" value="XM_014303376.1"/>
</dbReference>
<comment type="similarity">
    <text evidence="1 6 7">Belongs to the NDK family.</text>
</comment>
<evidence type="ECO:0000313" key="10">
    <source>
        <dbReference type="EMBL" id="KNC84949.1"/>
    </source>
</evidence>
<reference evidence="10 11" key="1">
    <citation type="submission" date="2011-02" db="EMBL/GenBank/DDBJ databases">
        <title>The Genome Sequence of Sphaeroforma arctica JP610.</title>
        <authorList>
            <consortium name="The Broad Institute Genome Sequencing Platform"/>
            <person name="Russ C."/>
            <person name="Cuomo C."/>
            <person name="Young S.K."/>
            <person name="Zeng Q."/>
            <person name="Gargeya S."/>
            <person name="Alvarado L."/>
            <person name="Berlin A."/>
            <person name="Chapman S.B."/>
            <person name="Chen Z."/>
            <person name="Freedman E."/>
            <person name="Gellesch M."/>
            <person name="Goldberg J."/>
            <person name="Griggs A."/>
            <person name="Gujja S."/>
            <person name="Heilman E."/>
            <person name="Heiman D."/>
            <person name="Howarth C."/>
            <person name="Mehta T."/>
            <person name="Neiman D."/>
            <person name="Pearson M."/>
            <person name="Roberts A."/>
            <person name="Saif S."/>
            <person name="Shea T."/>
            <person name="Shenoy N."/>
            <person name="Sisk P."/>
            <person name="Stolte C."/>
            <person name="Sykes S."/>
            <person name="White J."/>
            <person name="Yandava C."/>
            <person name="Burger G."/>
            <person name="Gray M.W."/>
            <person name="Holland P.W.H."/>
            <person name="King N."/>
            <person name="Lang F.B.F."/>
            <person name="Roger A.J."/>
            <person name="Ruiz-Trillo I."/>
            <person name="Haas B."/>
            <person name="Nusbaum C."/>
            <person name="Birren B."/>
        </authorList>
    </citation>
    <scope>NUCLEOTIDE SEQUENCE [LARGE SCALE GENOMIC DNA]</scope>
    <source>
        <strain evidence="10 11">JP610</strain>
    </source>
</reference>
<dbReference type="InterPro" id="IPR001564">
    <property type="entry name" value="Nucleoside_diP_kinase"/>
</dbReference>
<dbReference type="Proteomes" id="UP000054560">
    <property type="component" value="Unassembled WGS sequence"/>
</dbReference>
<dbReference type="GO" id="GO:0006241">
    <property type="term" value="P:CTP biosynthetic process"/>
    <property type="evidence" value="ECO:0007669"/>
    <property type="project" value="InterPro"/>
</dbReference>
<organism evidence="10 11">
    <name type="scientific">Sphaeroforma arctica JP610</name>
    <dbReference type="NCBI Taxonomy" id="667725"/>
    <lineage>
        <taxon>Eukaryota</taxon>
        <taxon>Ichthyosporea</taxon>
        <taxon>Ichthyophonida</taxon>
        <taxon>Sphaeroforma</taxon>
    </lineage>
</organism>
<evidence type="ECO:0000256" key="1">
    <source>
        <dbReference type="ARBA" id="ARBA00008142"/>
    </source>
</evidence>
<evidence type="ECO:0000256" key="5">
    <source>
        <dbReference type="ARBA" id="ARBA00022840"/>
    </source>
</evidence>
<dbReference type="Gene3D" id="3.30.70.141">
    <property type="entry name" value="Nucleoside diphosphate kinase-like domain"/>
    <property type="match status" value="1"/>
</dbReference>
<feature type="active site" description="Pros-phosphohistidine intermediate" evidence="6">
    <location>
        <position position="154"/>
    </location>
</feature>
<accession>A0A0L0G7Q1</accession>
<keyword evidence="4" id="KW-0418">Kinase</keyword>
<dbReference type="PANTHER" id="PTHR46161">
    <property type="entry name" value="NUCLEOSIDE DIPHOSPHATE KINASE"/>
    <property type="match status" value="1"/>
</dbReference>
<feature type="binding site" evidence="6">
    <location>
        <position position="141"/>
    </location>
    <ligand>
        <name>ATP</name>
        <dbReference type="ChEBI" id="CHEBI:30616"/>
    </ligand>
</feature>
<evidence type="ECO:0000256" key="6">
    <source>
        <dbReference type="PROSITE-ProRule" id="PRU00706"/>
    </source>
</evidence>
<keyword evidence="3" id="KW-0547">Nucleotide-binding</keyword>
<feature type="domain" description="Nucleoside diphosphate kinase-like" evidence="9">
    <location>
        <begin position="37"/>
        <end position="174"/>
    </location>
</feature>
<dbReference type="PROSITE" id="PS51374">
    <property type="entry name" value="NDPK_LIKE"/>
    <property type="match status" value="1"/>
</dbReference>
<dbReference type="AlphaFoldDB" id="A0A0L0G7Q1"/>
<dbReference type="EMBL" id="KQ241729">
    <property type="protein sequence ID" value="KNC84949.1"/>
    <property type="molecule type" value="Genomic_DNA"/>
</dbReference>
<dbReference type="PANTHER" id="PTHR46161:SF3">
    <property type="entry name" value="NUCLEOSIDE DIPHOSPHATE KINASE DDB_G0292928-RELATED"/>
    <property type="match status" value="1"/>
</dbReference>
<evidence type="ECO:0000256" key="7">
    <source>
        <dbReference type="RuleBase" id="RU004011"/>
    </source>
</evidence>
<evidence type="ECO:0000256" key="8">
    <source>
        <dbReference type="SAM" id="MobiDB-lite"/>
    </source>
</evidence>
<proteinExistence type="inferred from homology"/>
<dbReference type="OrthoDB" id="1729737at2759"/>
<evidence type="ECO:0000313" key="11">
    <source>
        <dbReference type="Proteomes" id="UP000054560"/>
    </source>
</evidence>
<dbReference type="GO" id="GO:0006183">
    <property type="term" value="P:GTP biosynthetic process"/>
    <property type="evidence" value="ECO:0007669"/>
    <property type="project" value="InterPro"/>
</dbReference>
<dbReference type="STRING" id="667725.A0A0L0G7Q1"/>
<feature type="binding site" evidence="6">
    <location>
        <position position="45"/>
    </location>
    <ligand>
        <name>ATP</name>
        <dbReference type="ChEBI" id="CHEBI:30616"/>
    </ligand>
</feature>
<dbReference type="SUPFAM" id="SSF54919">
    <property type="entry name" value="Nucleoside diphosphate kinase, NDK"/>
    <property type="match status" value="1"/>
</dbReference>
<feature type="binding site" evidence="6">
    <location>
        <position position="127"/>
    </location>
    <ligand>
        <name>ATP</name>
        <dbReference type="ChEBI" id="CHEBI:30616"/>
    </ligand>
</feature>
<keyword evidence="2" id="KW-0808">Transferase</keyword>
<evidence type="ECO:0000256" key="4">
    <source>
        <dbReference type="ARBA" id="ARBA00022777"/>
    </source>
</evidence>
<dbReference type="GO" id="GO:0005524">
    <property type="term" value="F:ATP binding"/>
    <property type="evidence" value="ECO:0007669"/>
    <property type="project" value="UniProtKB-KW"/>
</dbReference>
<evidence type="ECO:0000259" key="9">
    <source>
        <dbReference type="SMART" id="SM00562"/>
    </source>
</evidence>
<feature type="binding site" evidence="6">
    <location>
        <position position="121"/>
    </location>
    <ligand>
        <name>ATP</name>
        <dbReference type="ChEBI" id="CHEBI:30616"/>
    </ligand>
</feature>
<feature type="region of interest" description="Disordered" evidence="8">
    <location>
        <begin position="194"/>
        <end position="217"/>
    </location>
</feature>